<accession>A0ABR1F5Y6</accession>
<dbReference type="RefSeq" id="XP_064767571.1">
    <property type="nucleotide sequence ID" value="XM_064913061.1"/>
</dbReference>
<comment type="caution">
    <text evidence="2">The sequence shown here is derived from an EMBL/GenBank/DDBJ whole genome shotgun (WGS) entry which is preliminary data.</text>
</comment>
<name>A0ABR1F5Y6_9ASCO</name>
<dbReference type="Proteomes" id="UP001498771">
    <property type="component" value="Unassembled WGS sequence"/>
</dbReference>
<evidence type="ECO:0008006" key="4">
    <source>
        <dbReference type="Google" id="ProtNLM"/>
    </source>
</evidence>
<dbReference type="EMBL" id="JBBJBU010000008">
    <property type="protein sequence ID" value="KAK7204538.1"/>
    <property type="molecule type" value="Genomic_DNA"/>
</dbReference>
<organism evidence="2 3">
    <name type="scientific">Myxozyma melibiosi</name>
    <dbReference type="NCBI Taxonomy" id="54550"/>
    <lineage>
        <taxon>Eukaryota</taxon>
        <taxon>Fungi</taxon>
        <taxon>Dikarya</taxon>
        <taxon>Ascomycota</taxon>
        <taxon>Saccharomycotina</taxon>
        <taxon>Lipomycetes</taxon>
        <taxon>Lipomycetales</taxon>
        <taxon>Lipomycetaceae</taxon>
        <taxon>Myxozyma</taxon>
    </lineage>
</organism>
<evidence type="ECO:0000256" key="1">
    <source>
        <dbReference type="SAM" id="SignalP"/>
    </source>
</evidence>
<sequence length="73" mass="8036">MRIGRMADVTFGLPHLLTSTSARRLLLLLSLIPLTAPSSTSSSTAIKTIYYRAVSWLSRDISWSGVQGSRRIT</sequence>
<evidence type="ECO:0000313" key="3">
    <source>
        <dbReference type="Proteomes" id="UP001498771"/>
    </source>
</evidence>
<protein>
    <recommendedName>
        <fullName evidence="4">Secreted protein</fullName>
    </recommendedName>
</protein>
<evidence type="ECO:0000313" key="2">
    <source>
        <dbReference type="EMBL" id="KAK7204538.1"/>
    </source>
</evidence>
<keyword evidence="3" id="KW-1185">Reference proteome</keyword>
<gene>
    <name evidence="2" type="ORF">BZA70DRAFT_281081</name>
</gene>
<feature type="chain" id="PRO_5046694457" description="Secreted protein" evidence="1">
    <location>
        <begin position="23"/>
        <end position="73"/>
    </location>
</feature>
<dbReference type="GeneID" id="90038573"/>
<keyword evidence="1" id="KW-0732">Signal</keyword>
<feature type="signal peptide" evidence="1">
    <location>
        <begin position="1"/>
        <end position="22"/>
    </location>
</feature>
<proteinExistence type="predicted"/>
<reference evidence="2 3" key="1">
    <citation type="submission" date="2024-03" db="EMBL/GenBank/DDBJ databases">
        <title>Genome-scale model development and genomic sequencing of the oleaginous clade Lipomyces.</title>
        <authorList>
            <consortium name="Lawrence Berkeley National Laboratory"/>
            <person name="Czajka J.J."/>
            <person name="Han Y."/>
            <person name="Kim J."/>
            <person name="Mondo S.J."/>
            <person name="Hofstad B.A."/>
            <person name="Robles A."/>
            <person name="Haridas S."/>
            <person name="Riley R."/>
            <person name="LaButti K."/>
            <person name="Pangilinan J."/>
            <person name="Andreopoulos W."/>
            <person name="Lipzen A."/>
            <person name="Yan J."/>
            <person name="Wang M."/>
            <person name="Ng V."/>
            <person name="Grigoriev I.V."/>
            <person name="Spatafora J.W."/>
            <person name="Magnuson J.K."/>
            <person name="Baker S.E."/>
            <person name="Pomraning K.R."/>
        </authorList>
    </citation>
    <scope>NUCLEOTIDE SEQUENCE [LARGE SCALE GENOMIC DNA]</scope>
    <source>
        <strain evidence="2 3">Phaff 52-87</strain>
    </source>
</reference>